<dbReference type="InterPro" id="IPR016187">
    <property type="entry name" value="CTDL_fold"/>
</dbReference>
<comment type="caution">
    <text evidence="2">The sequence shown here is derived from an EMBL/GenBank/DDBJ whole genome shotgun (WGS) entry which is preliminary data.</text>
</comment>
<evidence type="ECO:0008006" key="4">
    <source>
        <dbReference type="Google" id="ProtNLM"/>
    </source>
</evidence>
<name>A0AAE1E4S5_9GAST</name>
<keyword evidence="3" id="KW-1185">Reference proteome</keyword>
<dbReference type="CDD" id="cd00037">
    <property type="entry name" value="CLECT"/>
    <property type="match status" value="1"/>
</dbReference>
<evidence type="ECO:0000256" key="1">
    <source>
        <dbReference type="SAM" id="SignalP"/>
    </source>
</evidence>
<feature type="signal peptide" evidence="1">
    <location>
        <begin position="1"/>
        <end position="17"/>
    </location>
</feature>
<keyword evidence="1" id="KW-0732">Signal</keyword>
<evidence type="ECO:0000313" key="3">
    <source>
        <dbReference type="Proteomes" id="UP001283361"/>
    </source>
</evidence>
<dbReference type="EMBL" id="JAWDGP010001156">
    <property type="protein sequence ID" value="KAK3794012.1"/>
    <property type="molecule type" value="Genomic_DNA"/>
</dbReference>
<proteinExistence type="predicted"/>
<dbReference type="SUPFAM" id="SSF56436">
    <property type="entry name" value="C-type lectin-like"/>
    <property type="match status" value="1"/>
</dbReference>
<gene>
    <name evidence="2" type="ORF">RRG08_028446</name>
</gene>
<sequence length="138" mass="15062">MLVFTFITLSLLSASYAAVPEKCTVLECFNVLEQLVSFQDAKVACEAAGKGALADMHGSYRLNRILGKHFKKSNVTTGLWIDVTSDDSPTFFVDDQPTEDIDSNGVSMDPSQSFQWVVAPEDGQYYTLCASEKTSGSD</sequence>
<dbReference type="AlphaFoldDB" id="A0AAE1E4S5"/>
<evidence type="ECO:0000313" key="2">
    <source>
        <dbReference type="EMBL" id="KAK3794012.1"/>
    </source>
</evidence>
<feature type="chain" id="PRO_5042052272" description="C-type lectin domain-containing protein" evidence="1">
    <location>
        <begin position="18"/>
        <end position="138"/>
    </location>
</feature>
<reference evidence="2" key="1">
    <citation type="journal article" date="2023" name="G3 (Bethesda)">
        <title>A reference genome for the long-term kleptoplast-retaining sea slug Elysia crispata morphotype clarki.</title>
        <authorList>
            <person name="Eastman K.E."/>
            <person name="Pendleton A.L."/>
            <person name="Shaikh M.A."/>
            <person name="Suttiyut T."/>
            <person name="Ogas R."/>
            <person name="Tomko P."/>
            <person name="Gavelis G."/>
            <person name="Widhalm J.R."/>
            <person name="Wisecaver J.H."/>
        </authorList>
    </citation>
    <scope>NUCLEOTIDE SEQUENCE</scope>
    <source>
        <strain evidence="2">ECLA1</strain>
    </source>
</reference>
<protein>
    <recommendedName>
        <fullName evidence="4">C-type lectin domain-containing protein</fullName>
    </recommendedName>
</protein>
<organism evidence="2 3">
    <name type="scientific">Elysia crispata</name>
    <name type="common">lettuce slug</name>
    <dbReference type="NCBI Taxonomy" id="231223"/>
    <lineage>
        <taxon>Eukaryota</taxon>
        <taxon>Metazoa</taxon>
        <taxon>Spiralia</taxon>
        <taxon>Lophotrochozoa</taxon>
        <taxon>Mollusca</taxon>
        <taxon>Gastropoda</taxon>
        <taxon>Heterobranchia</taxon>
        <taxon>Euthyneura</taxon>
        <taxon>Panpulmonata</taxon>
        <taxon>Sacoglossa</taxon>
        <taxon>Placobranchoidea</taxon>
        <taxon>Plakobranchidae</taxon>
        <taxon>Elysia</taxon>
    </lineage>
</organism>
<accession>A0AAE1E4S5</accession>
<dbReference type="Proteomes" id="UP001283361">
    <property type="component" value="Unassembled WGS sequence"/>
</dbReference>